<dbReference type="SUPFAM" id="SSF52540">
    <property type="entry name" value="P-loop containing nucleoside triphosphate hydrolases"/>
    <property type="match status" value="1"/>
</dbReference>
<dbReference type="PANTHER" id="PTHR24221:SF402">
    <property type="entry name" value="IRON-SULFUR CLUSTERS TRANSPORTER ABCB7, MITOCHONDRIAL"/>
    <property type="match status" value="1"/>
</dbReference>
<dbReference type="InterPro" id="IPR036640">
    <property type="entry name" value="ABC1_TM_sf"/>
</dbReference>
<name>A0A4R6WMF4_9PROT</name>
<accession>A0A4R6WMF4</accession>
<dbReference type="Pfam" id="PF00005">
    <property type="entry name" value="ABC_tran"/>
    <property type="match status" value="1"/>
</dbReference>
<evidence type="ECO:0000256" key="6">
    <source>
        <dbReference type="ARBA" id="ARBA00022989"/>
    </source>
</evidence>
<dbReference type="InterPro" id="IPR003593">
    <property type="entry name" value="AAA+_ATPase"/>
</dbReference>
<evidence type="ECO:0000256" key="2">
    <source>
        <dbReference type="ARBA" id="ARBA00022448"/>
    </source>
</evidence>
<keyword evidence="4" id="KW-0547">Nucleotide-binding</keyword>
<sequence length="626" mass="68972">MAVSPAQPTAAPQKAPAAPRHPQLEALRTLLPYLWPKGEWDLRARVIASVTCLIVAKLANVYVPILFKQMVDSLGTVAGTTATAAVSVAGVSLGLLLAYGAARVMSQAFAEFRDGIFAKVAQRSIRKVALNTFRHLHSLSLKFHLERQTGGLNRAIERGAKGIEFLLFFILFNVLPTLFEIGLVCIILWTLYDWTFAAVTFLTIAVYIWYSLFVTEWRIKFRREMNESDQSANTKAVDSLLNYETVKYFGNEEHEARRYDVALQAYEKAAVKSRTSLATLNVGQAFIIAAGLVLMMGMAARGTAQGHMTVGDFVLVNAYLIQLYLPLNFLGFVYREIRQSLIDMEAMFALLRVDVEIADAPGAAPLDVTAGEIRFENVEFGYDPRRPILKGVSFTVAPGRKLAIVGPSGAGKSTISRLLYRFYDVGSGRILIDGQDIRNVQQASLRAAIGIVPQDTVLFNDTVAYNIAYGRPGADTAEIENAARLAHIHDFVSALPDGYKTMVGERGLKLSGGEKQRVAIARTILKDPPILLFDEATSALDSHTEREIQDNLAEVAKNHTTLVIAHRLSTIIDADEIIVLDAGRVVERGRHDELLRAEGAYAAMWRRQQEAARREWAAVPAVEVPA</sequence>
<dbReference type="GO" id="GO:0005524">
    <property type="term" value="F:ATP binding"/>
    <property type="evidence" value="ECO:0007669"/>
    <property type="project" value="UniProtKB-KW"/>
</dbReference>
<evidence type="ECO:0000256" key="5">
    <source>
        <dbReference type="ARBA" id="ARBA00022840"/>
    </source>
</evidence>
<evidence type="ECO:0000259" key="10">
    <source>
        <dbReference type="PROSITE" id="PS50929"/>
    </source>
</evidence>
<dbReference type="EMBL" id="SNYW01000008">
    <property type="protein sequence ID" value="TDQ82043.1"/>
    <property type="molecule type" value="Genomic_DNA"/>
</dbReference>
<dbReference type="RefSeq" id="WP_133613361.1">
    <property type="nucleotide sequence ID" value="NZ_SNYW01000008.1"/>
</dbReference>
<organism evidence="11 12">
    <name type="scientific">Dongia mobilis</name>
    <dbReference type="NCBI Taxonomy" id="578943"/>
    <lineage>
        <taxon>Bacteria</taxon>
        <taxon>Pseudomonadati</taxon>
        <taxon>Pseudomonadota</taxon>
        <taxon>Alphaproteobacteria</taxon>
        <taxon>Rhodospirillales</taxon>
        <taxon>Dongiaceae</taxon>
        <taxon>Dongia</taxon>
    </lineage>
</organism>
<feature type="transmembrane region" description="Helical" evidence="8">
    <location>
        <begin position="278"/>
        <end position="301"/>
    </location>
</feature>
<feature type="transmembrane region" description="Helical" evidence="8">
    <location>
        <begin position="313"/>
        <end position="334"/>
    </location>
</feature>
<evidence type="ECO:0000256" key="4">
    <source>
        <dbReference type="ARBA" id="ARBA00022741"/>
    </source>
</evidence>
<keyword evidence="5 11" id="KW-0067">ATP-binding</keyword>
<dbReference type="InterPro" id="IPR011527">
    <property type="entry name" value="ABC1_TM_dom"/>
</dbReference>
<keyword evidence="12" id="KW-1185">Reference proteome</keyword>
<dbReference type="InterPro" id="IPR003439">
    <property type="entry name" value="ABC_transporter-like_ATP-bd"/>
</dbReference>
<evidence type="ECO:0000259" key="9">
    <source>
        <dbReference type="PROSITE" id="PS50893"/>
    </source>
</evidence>
<dbReference type="SUPFAM" id="SSF90123">
    <property type="entry name" value="ABC transporter transmembrane region"/>
    <property type="match status" value="1"/>
</dbReference>
<keyword evidence="2" id="KW-0813">Transport</keyword>
<dbReference type="GO" id="GO:0006879">
    <property type="term" value="P:intracellular iron ion homeostasis"/>
    <property type="evidence" value="ECO:0007669"/>
    <property type="project" value="TreeGrafter"/>
</dbReference>
<reference evidence="11 12" key="1">
    <citation type="submission" date="2019-03" db="EMBL/GenBank/DDBJ databases">
        <title>Genomic Encyclopedia of Type Strains, Phase III (KMG-III): the genomes of soil and plant-associated and newly described type strains.</title>
        <authorList>
            <person name="Whitman W."/>
        </authorList>
    </citation>
    <scope>NUCLEOTIDE SEQUENCE [LARGE SCALE GENOMIC DNA]</scope>
    <source>
        <strain evidence="11 12">CGMCC 1.7660</strain>
    </source>
</reference>
<dbReference type="PROSITE" id="PS50893">
    <property type="entry name" value="ABC_TRANSPORTER_2"/>
    <property type="match status" value="1"/>
</dbReference>
<dbReference type="PROSITE" id="PS00211">
    <property type="entry name" value="ABC_TRANSPORTER_1"/>
    <property type="match status" value="1"/>
</dbReference>
<dbReference type="GO" id="GO:0016887">
    <property type="term" value="F:ATP hydrolysis activity"/>
    <property type="evidence" value="ECO:0007669"/>
    <property type="project" value="InterPro"/>
</dbReference>
<dbReference type="GO" id="GO:0005886">
    <property type="term" value="C:plasma membrane"/>
    <property type="evidence" value="ECO:0007669"/>
    <property type="project" value="UniProtKB-SubCell"/>
</dbReference>
<protein>
    <submittedName>
        <fullName evidence="11">ATP-binding cassette subfamily B protein</fullName>
    </submittedName>
</protein>
<evidence type="ECO:0000256" key="3">
    <source>
        <dbReference type="ARBA" id="ARBA00022692"/>
    </source>
</evidence>
<dbReference type="PROSITE" id="PS50929">
    <property type="entry name" value="ABC_TM1F"/>
    <property type="match status" value="1"/>
</dbReference>
<dbReference type="OrthoDB" id="5288404at2"/>
<keyword evidence="3 8" id="KW-0812">Transmembrane</keyword>
<dbReference type="SMART" id="SM00382">
    <property type="entry name" value="AAA"/>
    <property type="match status" value="1"/>
</dbReference>
<dbReference type="InterPro" id="IPR027417">
    <property type="entry name" value="P-loop_NTPase"/>
</dbReference>
<comment type="subcellular location">
    <subcellularLocation>
        <location evidence="1">Cell membrane</location>
        <topology evidence="1">Multi-pass membrane protein</topology>
    </subcellularLocation>
</comment>
<evidence type="ECO:0000256" key="1">
    <source>
        <dbReference type="ARBA" id="ARBA00004651"/>
    </source>
</evidence>
<dbReference type="InterPro" id="IPR017871">
    <property type="entry name" value="ABC_transporter-like_CS"/>
</dbReference>
<feature type="transmembrane region" description="Helical" evidence="8">
    <location>
        <begin position="46"/>
        <end position="65"/>
    </location>
</feature>
<evidence type="ECO:0000313" key="12">
    <source>
        <dbReference type="Proteomes" id="UP000295783"/>
    </source>
</evidence>
<feature type="transmembrane region" description="Helical" evidence="8">
    <location>
        <begin position="165"/>
        <end position="189"/>
    </location>
</feature>
<feature type="domain" description="ABC transmembrane type-1" evidence="10">
    <location>
        <begin position="47"/>
        <end position="339"/>
    </location>
</feature>
<proteinExistence type="predicted"/>
<dbReference type="CDD" id="cd03253">
    <property type="entry name" value="ABCC_ATM1_transporter"/>
    <property type="match status" value="1"/>
</dbReference>
<dbReference type="GO" id="GO:0140359">
    <property type="term" value="F:ABC-type transporter activity"/>
    <property type="evidence" value="ECO:0007669"/>
    <property type="project" value="InterPro"/>
</dbReference>
<dbReference type="CDD" id="cd18582">
    <property type="entry name" value="ABC_6TM_ATM1_ABCB7"/>
    <property type="match status" value="1"/>
</dbReference>
<evidence type="ECO:0000313" key="11">
    <source>
        <dbReference type="EMBL" id="TDQ82043.1"/>
    </source>
</evidence>
<dbReference type="PANTHER" id="PTHR24221">
    <property type="entry name" value="ATP-BINDING CASSETTE SUB-FAMILY B"/>
    <property type="match status" value="1"/>
</dbReference>
<dbReference type="Gene3D" id="1.20.1560.10">
    <property type="entry name" value="ABC transporter type 1, transmembrane domain"/>
    <property type="match status" value="1"/>
</dbReference>
<dbReference type="Proteomes" id="UP000295783">
    <property type="component" value="Unassembled WGS sequence"/>
</dbReference>
<feature type="transmembrane region" description="Helical" evidence="8">
    <location>
        <begin position="195"/>
        <end position="215"/>
    </location>
</feature>
<keyword evidence="7 8" id="KW-0472">Membrane</keyword>
<evidence type="ECO:0000256" key="8">
    <source>
        <dbReference type="SAM" id="Phobius"/>
    </source>
</evidence>
<dbReference type="InterPro" id="IPR039421">
    <property type="entry name" value="Type_1_exporter"/>
</dbReference>
<evidence type="ECO:0000256" key="7">
    <source>
        <dbReference type="ARBA" id="ARBA00023136"/>
    </source>
</evidence>
<dbReference type="Gene3D" id="3.40.50.300">
    <property type="entry name" value="P-loop containing nucleotide triphosphate hydrolases"/>
    <property type="match status" value="1"/>
</dbReference>
<dbReference type="FunFam" id="3.40.50.300:FF:000186">
    <property type="entry name" value="ATP-binding cassette sub-family B member 7, mitochondrial"/>
    <property type="match status" value="1"/>
</dbReference>
<keyword evidence="6 8" id="KW-1133">Transmembrane helix</keyword>
<feature type="domain" description="ABC transporter" evidence="9">
    <location>
        <begin position="373"/>
        <end position="607"/>
    </location>
</feature>
<dbReference type="Pfam" id="PF00664">
    <property type="entry name" value="ABC_membrane"/>
    <property type="match status" value="1"/>
</dbReference>
<gene>
    <name evidence="11" type="ORF">A8950_1863</name>
</gene>
<dbReference type="AlphaFoldDB" id="A0A4R6WMF4"/>
<comment type="caution">
    <text evidence="11">The sequence shown here is derived from an EMBL/GenBank/DDBJ whole genome shotgun (WGS) entry which is preliminary data.</text>
</comment>
<feature type="transmembrane region" description="Helical" evidence="8">
    <location>
        <begin position="77"/>
        <end position="99"/>
    </location>
</feature>